<comment type="caution">
    <text evidence="1">The sequence shown here is derived from an EMBL/GenBank/DDBJ whole genome shotgun (WGS) entry which is preliminary data.</text>
</comment>
<organism evidence="1 2">
    <name type="scientific">Burkholderia cepacia</name>
    <name type="common">Pseudomonas cepacia</name>
    <dbReference type="NCBI Taxonomy" id="292"/>
    <lineage>
        <taxon>Bacteria</taxon>
        <taxon>Pseudomonadati</taxon>
        <taxon>Pseudomonadota</taxon>
        <taxon>Betaproteobacteria</taxon>
        <taxon>Burkholderiales</taxon>
        <taxon>Burkholderiaceae</taxon>
        <taxon>Burkholderia</taxon>
        <taxon>Burkholderia cepacia complex</taxon>
    </lineage>
</organism>
<protein>
    <submittedName>
        <fullName evidence="1">Uncharacterized protein</fullName>
    </submittedName>
</protein>
<proteinExistence type="predicted"/>
<reference evidence="1 2" key="1">
    <citation type="submission" date="2015-11" db="EMBL/GenBank/DDBJ databases">
        <title>Expanding the genomic diversity of Burkholderia species for the development of highly accurate diagnostics.</title>
        <authorList>
            <person name="Sahl J."/>
            <person name="Keim P."/>
            <person name="Wagner D."/>
        </authorList>
    </citation>
    <scope>NUCLEOTIDE SEQUENCE [LARGE SCALE GENOMIC DNA]</scope>
    <source>
        <strain evidence="1 2">MSMB1302</strain>
    </source>
</reference>
<sequence>MFSQLLREGFSPLMQVLFARIEPPSVRTTCMDTKVYMGMRFVIVFCEDVWPPITEGLVRKCSCRIPNCLAICVRRHGQQHI</sequence>
<evidence type="ECO:0000313" key="2">
    <source>
        <dbReference type="Proteomes" id="UP000069001"/>
    </source>
</evidence>
<gene>
    <name evidence="1" type="ORF">WS90_22485</name>
</gene>
<dbReference type="EMBL" id="LOYH01000083">
    <property type="protein sequence ID" value="KVK77375.1"/>
    <property type="molecule type" value="Genomic_DNA"/>
</dbReference>
<dbReference type="Proteomes" id="UP000069001">
    <property type="component" value="Unassembled WGS sequence"/>
</dbReference>
<name>A0A103ZC25_BURCE</name>
<evidence type="ECO:0000313" key="1">
    <source>
        <dbReference type="EMBL" id="KVK77375.1"/>
    </source>
</evidence>
<dbReference type="AlphaFoldDB" id="A0A103ZC25"/>
<accession>A0A103ZC25</accession>